<dbReference type="EMBL" id="BKCJ010347430">
    <property type="protein sequence ID" value="GEZ95662.1"/>
    <property type="molecule type" value="Genomic_DNA"/>
</dbReference>
<name>A0A699IXY6_TANCI</name>
<dbReference type="GO" id="GO:0004484">
    <property type="term" value="F:mRNA guanylyltransferase activity"/>
    <property type="evidence" value="ECO:0007669"/>
    <property type="project" value="TreeGrafter"/>
</dbReference>
<dbReference type="AlphaFoldDB" id="A0A699IXY6"/>
<dbReference type="PANTHER" id="PTHR10367">
    <property type="entry name" value="MRNA-CAPPING ENZYME"/>
    <property type="match status" value="1"/>
</dbReference>
<sequence length="208" mass="23572">MIFSVTPITTTRVKGTYDPMHMSQQSKRIHGSQNGSYDQNSLPAGWLDCHPYGNELNFIIPSKVHLRESFNDKIVIEKIYSPQQAILQQRRLGRELRIKQIFRSTSSRDIYKQDYVDDLCNFLVNNCLKPLFVHKCQNGRGHLDDDVASGLQDNGFQASQMTNFVEKGDTINVLGAEEMANAMGEDVTVPSEMTNDDVLRDAVPLNMM</sequence>
<gene>
    <name evidence="1" type="ORF">Tci_567635</name>
</gene>
<dbReference type="InterPro" id="IPR051029">
    <property type="entry name" value="mRNA_Capping_Enz/RNA_Phosphat"/>
</dbReference>
<organism evidence="1">
    <name type="scientific">Tanacetum cinerariifolium</name>
    <name type="common">Dalmatian daisy</name>
    <name type="synonym">Chrysanthemum cinerariifolium</name>
    <dbReference type="NCBI Taxonomy" id="118510"/>
    <lineage>
        <taxon>Eukaryota</taxon>
        <taxon>Viridiplantae</taxon>
        <taxon>Streptophyta</taxon>
        <taxon>Embryophyta</taxon>
        <taxon>Tracheophyta</taxon>
        <taxon>Spermatophyta</taxon>
        <taxon>Magnoliopsida</taxon>
        <taxon>eudicotyledons</taxon>
        <taxon>Gunneridae</taxon>
        <taxon>Pentapetalae</taxon>
        <taxon>asterids</taxon>
        <taxon>campanulids</taxon>
        <taxon>Asterales</taxon>
        <taxon>Asteraceae</taxon>
        <taxon>Asteroideae</taxon>
        <taxon>Anthemideae</taxon>
        <taxon>Anthemidinae</taxon>
        <taxon>Tanacetum</taxon>
    </lineage>
</organism>
<dbReference type="InterPro" id="IPR029021">
    <property type="entry name" value="Prot-tyrosine_phosphatase-like"/>
</dbReference>
<dbReference type="Gene3D" id="3.90.190.10">
    <property type="entry name" value="Protein tyrosine phosphatase superfamily"/>
    <property type="match status" value="1"/>
</dbReference>
<comment type="caution">
    <text evidence="1">The sequence shown here is derived from an EMBL/GenBank/DDBJ whole genome shotgun (WGS) entry which is preliminary data.</text>
</comment>
<dbReference type="GO" id="GO:0006370">
    <property type="term" value="P:7-methylguanosine mRNA capping"/>
    <property type="evidence" value="ECO:0007669"/>
    <property type="project" value="TreeGrafter"/>
</dbReference>
<reference evidence="1" key="1">
    <citation type="journal article" date="2019" name="Sci. Rep.">
        <title>Draft genome of Tanacetum cinerariifolium, the natural source of mosquito coil.</title>
        <authorList>
            <person name="Yamashiro T."/>
            <person name="Shiraishi A."/>
            <person name="Satake H."/>
            <person name="Nakayama K."/>
        </authorList>
    </citation>
    <scope>NUCLEOTIDE SEQUENCE</scope>
</reference>
<accession>A0A699IXY6</accession>
<evidence type="ECO:0000313" key="1">
    <source>
        <dbReference type="EMBL" id="GEZ95662.1"/>
    </source>
</evidence>
<proteinExistence type="predicted"/>
<protein>
    <submittedName>
        <fullName evidence="1">mRNA-capping enzyme-like isoform X2</fullName>
    </submittedName>
</protein>
<dbReference type="PANTHER" id="PTHR10367:SF22">
    <property type="entry name" value="MRNA GUANYLYLTRANSFERASE"/>
    <property type="match status" value="1"/>
</dbReference>